<name>A0AA48H0Q6_9BACT</name>
<dbReference type="AlphaFoldDB" id="A0AA48H0Q6"/>
<dbReference type="Proteomes" id="UP001228113">
    <property type="component" value="Chromosome"/>
</dbReference>
<dbReference type="KEGG" id="msea:METESE_28380"/>
<gene>
    <name evidence="1" type="ORF">METESE_28380</name>
</gene>
<accession>A0AA48H0Q6</accession>
<evidence type="ECO:0000313" key="2">
    <source>
        <dbReference type="Proteomes" id="UP001228113"/>
    </source>
</evidence>
<reference evidence="1" key="1">
    <citation type="journal article" date="2023" name="Int. J. Syst. Evol. Microbiol.">
        <title>Mesoterricola silvestris gen. nov., sp. nov., Mesoterricola sediminis sp. nov., Geothrix oryzae sp. nov., Geothrix edaphica sp. nov., Geothrix rubra sp. nov., and Geothrix limicola sp. nov., six novel members of Acidobacteriota isolated from soils.</title>
        <authorList>
            <person name="Itoh H."/>
            <person name="Sugisawa Y."/>
            <person name="Mise K."/>
            <person name="Xu Z."/>
            <person name="Kuniyasu M."/>
            <person name="Ushijima N."/>
            <person name="Kawano K."/>
            <person name="Kobayashi E."/>
            <person name="Shiratori Y."/>
            <person name="Masuda Y."/>
            <person name="Senoo K."/>
        </authorList>
    </citation>
    <scope>NUCLEOTIDE SEQUENCE</scope>
    <source>
        <strain evidence="1">W786</strain>
    </source>
</reference>
<evidence type="ECO:0000313" key="1">
    <source>
        <dbReference type="EMBL" id="BDU77880.1"/>
    </source>
</evidence>
<dbReference type="EMBL" id="AP027081">
    <property type="protein sequence ID" value="BDU77880.1"/>
    <property type="molecule type" value="Genomic_DNA"/>
</dbReference>
<proteinExistence type="predicted"/>
<organism evidence="1 2">
    <name type="scientific">Mesoterricola sediminis</name>
    <dbReference type="NCBI Taxonomy" id="2927980"/>
    <lineage>
        <taxon>Bacteria</taxon>
        <taxon>Pseudomonadati</taxon>
        <taxon>Acidobacteriota</taxon>
        <taxon>Holophagae</taxon>
        <taxon>Holophagales</taxon>
        <taxon>Holophagaceae</taxon>
        <taxon>Mesoterricola</taxon>
    </lineage>
</organism>
<keyword evidence="2" id="KW-1185">Reference proteome</keyword>
<sequence length="430" mass="46800">MRRSLGVALMLPATIILQAGPDEDLAARIHAKLTQILVNPGLTAAGEHLVIVRPGFGIDPEVSDPDNAQDVLEAYSMLVDEVPGPYLDYVETGRNLSTVYGSLLDRMDVTILKNERDRNAARKARERLYPRNRPGTRSPQFNQYLTYQAAYFDKRDAAQFADAAATQGGGTPAETANLKAAAAKADAEAAAALNAWKNQGNKDAIEAILATLEKFHEEDLQAVVEEMCSDFATSAVSKSEGDGNYYPVVFSPDPTQWLDSAGWQTWSLNSKEAWNPDPALSLKPGSGNPGGQVQINLKLQTKRVSITRAWFNPGLFKSRAWRLPPDMGIDLVSSGRLEDAKPGIMPMVITGLLLAKNLEISAAESSQRLDPGAFKTLQRRSIKDKTVSVATKEASGMKITAMAPQILAFFCQEIPRSPNPDPTLFTKSTR</sequence>
<protein>
    <submittedName>
        <fullName evidence="1">Uncharacterized protein</fullName>
    </submittedName>
</protein>